<proteinExistence type="predicted"/>
<dbReference type="RefSeq" id="WP_006979851.1">
    <property type="nucleotide sequence ID" value="NZ_ABVL01000006.1"/>
</dbReference>
<reference evidence="1 2" key="1">
    <citation type="journal article" date="2011" name="J. Bacteriol.">
        <title>Genome sequence of Chthoniobacter flavus Ellin428, an aerobic heterotrophic soil bacterium.</title>
        <authorList>
            <person name="Kant R."/>
            <person name="van Passel M.W."/>
            <person name="Palva A."/>
            <person name="Lucas S."/>
            <person name="Lapidus A."/>
            <person name="Glavina Del Rio T."/>
            <person name="Dalin E."/>
            <person name="Tice H."/>
            <person name="Bruce D."/>
            <person name="Goodwin L."/>
            <person name="Pitluck S."/>
            <person name="Larimer F.W."/>
            <person name="Land M.L."/>
            <person name="Hauser L."/>
            <person name="Sangwan P."/>
            <person name="de Vos W.M."/>
            <person name="Janssen P.H."/>
            <person name="Smidt H."/>
        </authorList>
    </citation>
    <scope>NUCLEOTIDE SEQUENCE [LARGE SCALE GENOMIC DNA]</scope>
    <source>
        <strain evidence="1 2">Ellin428</strain>
    </source>
</reference>
<comment type="caution">
    <text evidence="1">The sequence shown here is derived from an EMBL/GenBank/DDBJ whole genome shotgun (WGS) entry which is preliminary data.</text>
</comment>
<organism evidence="1 2">
    <name type="scientific">Chthoniobacter flavus Ellin428</name>
    <dbReference type="NCBI Taxonomy" id="497964"/>
    <lineage>
        <taxon>Bacteria</taxon>
        <taxon>Pseudomonadati</taxon>
        <taxon>Verrucomicrobiota</taxon>
        <taxon>Spartobacteria</taxon>
        <taxon>Chthoniobacterales</taxon>
        <taxon>Chthoniobacteraceae</taxon>
        <taxon>Chthoniobacter</taxon>
    </lineage>
</organism>
<keyword evidence="2" id="KW-1185">Reference proteome</keyword>
<protein>
    <submittedName>
        <fullName evidence="1">Uncharacterized protein</fullName>
    </submittedName>
</protein>
<dbReference type="EMBL" id="ABVL01000006">
    <property type="protein sequence ID" value="EDY19937.1"/>
    <property type="molecule type" value="Genomic_DNA"/>
</dbReference>
<evidence type="ECO:0000313" key="1">
    <source>
        <dbReference type="EMBL" id="EDY19937.1"/>
    </source>
</evidence>
<dbReference type="AlphaFoldDB" id="B4D0S5"/>
<dbReference type="Proteomes" id="UP000005824">
    <property type="component" value="Unassembled WGS sequence"/>
</dbReference>
<evidence type="ECO:0000313" key="2">
    <source>
        <dbReference type="Proteomes" id="UP000005824"/>
    </source>
</evidence>
<dbReference type="InParanoid" id="B4D0S5"/>
<dbReference type="STRING" id="497964.CfE428DRAFT_2526"/>
<gene>
    <name evidence="1" type="ORF">CfE428DRAFT_2526</name>
</gene>
<name>B4D0S5_9BACT</name>
<accession>B4D0S5</accession>
<sequence length="128" mass="14400">MYVNLKCFLKRNVTTLIILFSIRDKPVLLFSVHTNLPPVLVALFLGAVVTLHGQSESRLTLEQKASRPPFQSGDQLDIQSDATVFSGVTRVTILSTTHWPWVRVRSEQGEAWLNFDHVVVAKNVVSTR</sequence>